<reference evidence="2" key="1">
    <citation type="submission" date="2019-12" db="EMBL/GenBank/DDBJ databases">
        <title>Complete genome of Terracaulis silvestris 0127_4.</title>
        <authorList>
            <person name="Vieira S."/>
            <person name="Riedel T."/>
            <person name="Sproer C."/>
            <person name="Pascual J."/>
            <person name="Boedeker C."/>
            <person name="Overmann J."/>
        </authorList>
    </citation>
    <scope>NUCLEOTIDE SEQUENCE [LARGE SCALE GENOMIC DNA]</scope>
    <source>
        <strain evidence="2">0127_4</strain>
    </source>
</reference>
<sequence length="190" mass="20721">MPRLFLVRHAEPATSWGGEALDPGLSDLGREQAEAAAKSLSAIGNLAVVSSPMLRCRETAAPYAALRGVAPRIEPRVSEVVAPASVQDRRNWLRETFPWDDGVVRRQWNDVAEDLRAWREACGAALREMTTDTVVFTHFIAINAIVSAASKSAETIVFRPAHCSITELELASTGLRVVRLGGEMRSADVR</sequence>
<dbReference type="InterPro" id="IPR050275">
    <property type="entry name" value="PGM_Phosphatase"/>
</dbReference>
<dbReference type="InterPro" id="IPR013078">
    <property type="entry name" value="His_Pase_superF_clade-1"/>
</dbReference>
<keyword evidence="2" id="KW-1185">Reference proteome</keyword>
<dbReference type="CDD" id="cd07067">
    <property type="entry name" value="HP_PGM_like"/>
    <property type="match status" value="1"/>
</dbReference>
<protein>
    <submittedName>
        <fullName evidence="1">Bifunctional RNase H/acid phosphatase</fullName>
    </submittedName>
</protein>
<dbReference type="PANTHER" id="PTHR48100:SF62">
    <property type="entry name" value="GLUCOSYL-3-PHOSPHOGLYCERATE PHOSPHATASE"/>
    <property type="match status" value="1"/>
</dbReference>
<dbReference type="InterPro" id="IPR029033">
    <property type="entry name" value="His_PPase_superfam"/>
</dbReference>
<gene>
    <name evidence="1" type="ORF">DSM104635_01948</name>
</gene>
<dbReference type="SUPFAM" id="SSF53254">
    <property type="entry name" value="Phosphoglycerate mutase-like"/>
    <property type="match status" value="1"/>
</dbReference>
<evidence type="ECO:0000313" key="1">
    <source>
        <dbReference type="EMBL" id="QGZ95107.1"/>
    </source>
</evidence>
<dbReference type="Gene3D" id="3.40.50.1240">
    <property type="entry name" value="Phosphoglycerate mutase-like"/>
    <property type="match status" value="1"/>
</dbReference>
<dbReference type="Proteomes" id="UP000431269">
    <property type="component" value="Chromosome"/>
</dbReference>
<dbReference type="SMART" id="SM00855">
    <property type="entry name" value="PGAM"/>
    <property type="match status" value="1"/>
</dbReference>
<evidence type="ECO:0000313" key="2">
    <source>
        <dbReference type="Proteomes" id="UP000431269"/>
    </source>
</evidence>
<dbReference type="RefSeq" id="WP_158765995.1">
    <property type="nucleotide sequence ID" value="NZ_CP047045.1"/>
</dbReference>
<accession>A0A6I6MQR2</accession>
<dbReference type="GO" id="GO:0016791">
    <property type="term" value="F:phosphatase activity"/>
    <property type="evidence" value="ECO:0007669"/>
    <property type="project" value="TreeGrafter"/>
</dbReference>
<dbReference type="GO" id="GO:0005737">
    <property type="term" value="C:cytoplasm"/>
    <property type="evidence" value="ECO:0007669"/>
    <property type="project" value="TreeGrafter"/>
</dbReference>
<dbReference type="AlphaFoldDB" id="A0A6I6MQR2"/>
<dbReference type="PANTHER" id="PTHR48100">
    <property type="entry name" value="BROAD-SPECIFICITY PHOSPHATASE YOR283W-RELATED"/>
    <property type="match status" value="1"/>
</dbReference>
<name>A0A6I6MQR2_9CAUL</name>
<dbReference type="Pfam" id="PF00300">
    <property type="entry name" value="His_Phos_1"/>
    <property type="match status" value="1"/>
</dbReference>
<dbReference type="EMBL" id="CP047045">
    <property type="protein sequence ID" value="QGZ95107.1"/>
    <property type="molecule type" value="Genomic_DNA"/>
</dbReference>
<organism evidence="1 2">
    <name type="scientific">Terricaulis silvestris</name>
    <dbReference type="NCBI Taxonomy" id="2686094"/>
    <lineage>
        <taxon>Bacteria</taxon>
        <taxon>Pseudomonadati</taxon>
        <taxon>Pseudomonadota</taxon>
        <taxon>Alphaproteobacteria</taxon>
        <taxon>Caulobacterales</taxon>
        <taxon>Caulobacteraceae</taxon>
        <taxon>Terricaulis</taxon>
    </lineage>
</organism>
<proteinExistence type="predicted"/>
<dbReference type="KEGG" id="tsv:DSM104635_01948"/>